<keyword evidence="5 7" id="KW-1133">Transmembrane helix</keyword>
<evidence type="ECO:0000256" key="4">
    <source>
        <dbReference type="ARBA" id="ARBA00022692"/>
    </source>
</evidence>
<protein>
    <recommendedName>
        <fullName evidence="7">Probable purine permease</fullName>
    </recommendedName>
</protein>
<dbReference type="OrthoDB" id="683622at2759"/>
<name>A0A6P5XFK9_DURZI</name>
<dbReference type="SUPFAM" id="SSF103481">
    <property type="entry name" value="Multidrug resistance efflux transporter EmrE"/>
    <property type="match status" value="1"/>
</dbReference>
<feature type="transmembrane region" description="Helical" evidence="7">
    <location>
        <begin position="320"/>
        <end position="343"/>
    </location>
</feature>
<feature type="transmembrane region" description="Helical" evidence="7">
    <location>
        <begin position="186"/>
        <end position="206"/>
    </location>
</feature>
<evidence type="ECO:0000256" key="2">
    <source>
        <dbReference type="ARBA" id="ARBA00006213"/>
    </source>
</evidence>
<reference evidence="9" key="1">
    <citation type="submission" date="2025-08" db="UniProtKB">
        <authorList>
            <consortium name="RefSeq"/>
        </authorList>
    </citation>
    <scope>IDENTIFICATION</scope>
    <source>
        <tissue evidence="9">Fruit stalk</tissue>
    </source>
</reference>
<dbReference type="Proteomes" id="UP000515121">
    <property type="component" value="Unplaced"/>
</dbReference>
<dbReference type="GO" id="GO:0016020">
    <property type="term" value="C:membrane"/>
    <property type="evidence" value="ECO:0007669"/>
    <property type="project" value="UniProtKB-SubCell"/>
</dbReference>
<evidence type="ECO:0000313" key="8">
    <source>
        <dbReference type="Proteomes" id="UP000515121"/>
    </source>
</evidence>
<evidence type="ECO:0000256" key="3">
    <source>
        <dbReference type="ARBA" id="ARBA00022448"/>
    </source>
</evidence>
<dbReference type="KEGG" id="dzi:111282593"/>
<sequence>MNNNTTSHHQFHDNNGQDQKGISKKRYMFLLFINYTCLFVGSVSSSLLSKYYFNHKGSSKWVSTWVQSAGFPLLFFPIFLPYYLFKCTQRKPFTRFTSGILSLSMFIGLMLGLNNLLFSWGNSYLPVSTSALLLSSQLVFNLILSVIIVKQKINFMNLNCVILLTLSSILLALGSSHDRPQDLTRANYFIGFLATIGAGLLFALYLPIVEMTYRKVYCYAMVMEMQLVMEISATVLASVGMACDGGFAEMKRESREVFDKGEGVYWATVVTNVVTWQLCFMGTAGTVFLTCSLTGGICMTALLGMNVLGGVLVKEEFGGVKAVSTVMCGWGFCSYVYGTYVSMMKHLDPRKQMNQATEMAQGQDQGQAQVVTASSDHHLGPGV</sequence>
<evidence type="ECO:0000256" key="5">
    <source>
        <dbReference type="ARBA" id="ARBA00022989"/>
    </source>
</evidence>
<dbReference type="GO" id="GO:0015211">
    <property type="term" value="F:purine nucleoside transmembrane transporter activity"/>
    <property type="evidence" value="ECO:0007669"/>
    <property type="project" value="UniProtKB-UniRule"/>
</dbReference>
<dbReference type="InterPro" id="IPR037185">
    <property type="entry name" value="EmrE-like"/>
</dbReference>
<dbReference type="AlphaFoldDB" id="A0A6P5XFK9"/>
<evidence type="ECO:0000256" key="7">
    <source>
        <dbReference type="RuleBase" id="RU368015"/>
    </source>
</evidence>
<dbReference type="GeneID" id="111282593"/>
<dbReference type="InterPro" id="IPR030182">
    <property type="entry name" value="PUP_plant"/>
</dbReference>
<gene>
    <name evidence="9" type="primary">LOC111282593</name>
</gene>
<dbReference type="PANTHER" id="PTHR31376:SF3">
    <property type="entry name" value="PURINE PERMEASE 4-RELATED"/>
    <property type="match status" value="1"/>
</dbReference>
<feature type="transmembrane region" description="Helical" evidence="7">
    <location>
        <begin position="29"/>
        <end position="53"/>
    </location>
</feature>
<feature type="transmembrane region" description="Helical" evidence="7">
    <location>
        <begin position="287"/>
        <end position="308"/>
    </location>
</feature>
<comment type="subcellular location">
    <subcellularLocation>
        <location evidence="1 7">Membrane</location>
        <topology evidence="1 7">Multi-pass membrane protein</topology>
    </subcellularLocation>
</comment>
<keyword evidence="4 7" id="KW-0812">Transmembrane</keyword>
<dbReference type="Pfam" id="PF16913">
    <property type="entry name" value="PUNUT"/>
    <property type="match status" value="1"/>
</dbReference>
<feature type="transmembrane region" description="Helical" evidence="7">
    <location>
        <begin position="156"/>
        <end position="174"/>
    </location>
</feature>
<keyword evidence="6 7" id="KW-0472">Membrane</keyword>
<keyword evidence="3 7" id="KW-0813">Transport</keyword>
<comment type="similarity">
    <text evidence="2 7">Belongs to the purine permeases (TC 2.A.7.14) family.</text>
</comment>
<organism evidence="8 9">
    <name type="scientific">Durio zibethinus</name>
    <name type="common">Durian</name>
    <dbReference type="NCBI Taxonomy" id="66656"/>
    <lineage>
        <taxon>Eukaryota</taxon>
        <taxon>Viridiplantae</taxon>
        <taxon>Streptophyta</taxon>
        <taxon>Embryophyta</taxon>
        <taxon>Tracheophyta</taxon>
        <taxon>Spermatophyta</taxon>
        <taxon>Magnoliopsida</taxon>
        <taxon>eudicotyledons</taxon>
        <taxon>Gunneridae</taxon>
        <taxon>Pentapetalae</taxon>
        <taxon>rosids</taxon>
        <taxon>malvids</taxon>
        <taxon>Malvales</taxon>
        <taxon>Malvaceae</taxon>
        <taxon>Helicteroideae</taxon>
        <taxon>Durio</taxon>
    </lineage>
</organism>
<dbReference type="PANTHER" id="PTHR31376">
    <property type="entry name" value="OS09G0467300 PROTEIN-RELATED"/>
    <property type="match status" value="1"/>
</dbReference>
<evidence type="ECO:0000313" key="9">
    <source>
        <dbReference type="RefSeq" id="XP_022726477.1"/>
    </source>
</evidence>
<dbReference type="RefSeq" id="XP_022726477.1">
    <property type="nucleotide sequence ID" value="XM_022870742.1"/>
</dbReference>
<evidence type="ECO:0000256" key="1">
    <source>
        <dbReference type="ARBA" id="ARBA00004141"/>
    </source>
</evidence>
<keyword evidence="8" id="KW-1185">Reference proteome</keyword>
<accession>A0A6P5XFK9</accession>
<feature type="transmembrane region" description="Helical" evidence="7">
    <location>
        <begin position="96"/>
        <end position="118"/>
    </location>
</feature>
<evidence type="ECO:0000256" key="6">
    <source>
        <dbReference type="ARBA" id="ARBA00023136"/>
    </source>
</evidence>
<dbReference type="GO" id="GO:0005345">
    <property type="term" value="F:purine nucleobase transmembrane transporter activity"/>
    <property type="evidence" value="ECO:0007669"/>
    <property type="project" value="UniProtKB-UniRule"/>
</dbReference>
<comment type="caution">
    <text evidence="7">Lacks conserved residue(s) required for the propagation of feature annotation.</text>
</comment>
<proteinExistence type="inferred from homology"/>
<feature type="transmembrane region" description="Helical" evidence="7">
    <location>
        <begin position="65"/>
        <end position="84"/>
    </location>
</feature>
<feature type="transmembrane region" description="Helical" evidence="7">
    <location>
        <begin position="124"/>
        <end position="149"/>
    </location>
</feature>